<name>A0A433XVC0_9BACL</name>
<dbReference type="RefSeq" id="WP_127195190.1">
    <property type="nucleotide sequence ID" value="NZ_RZNY01000057.1"/>
</dbReference>
<evidence type="ECO:0000313" key="2">
    <source>
        <dbReference type="Proteomes" id="UP000279446"/>
    </source>
</evidence>
<organism evidence="1 2">
    <name type="scientific">Paenibacillus anaericanus</name>
    <dbReference type="NCBI Taxonomy" id="170367"/>
    <lineage>
        <taxon>Bacteria</taxon>
        <taxon>Bacillati</taxon>
        <taxon>Bacillota</taxon>
        <taxon>Bacilli</taxon>
        <taxon>Bacillales</taxon>
        <taxon>Paenibacillaceae</taxon>
        <taxon>Paenibacillus</taxon>
    </lineage>
</organism>
<gene>
    <name evidence="1" type="ORF">EJP82_27135</name>
</gene>
<accession>A0A433XVC0</accession>
<evidence type="ECO:0000313" key="1">
    <source>
        <dbReference type="EMBL" id="RUT38532.1"/>
    </source>
</evidence>
<dbReference type="EMBL" id="RZNY01000057">
    <property type="protein sequence ID" value="RUT38532.1"/>
    <property type="molecule type" value="Genomic_DNA"/>
</dbReference>
<proteinExistence type="predicted"/>
<protein>
    <submittedName>
        <fullName evidence="1">Uncharacterized protein</fullName>
    </submittedName>
</protein>
<comment type="caution">
    <text evidence="1">The sequence shown here is derived from an EMBL/GenBank/DDBJ whole genome shotgun (WGS) entry which is preliminary data.</text>
</comment>
<reference evidence="1 2" key="1">
    <citation type="submission" date="2018-12" db="EMBL/GenBank/DDBJ databases">
        <authorList>
            <person name="Sun L."/>
            <person name="Chen Z."/>
        </authorList>
    </citation>
    <scope>NUCLEOTIDE SEQUENCE [LARGE SCALE GENOMIC DNA]</scope>
    <source>
        <strain evidence="1 2">DSM 15890</strain>
    </source>
</reference>
<dbReference type="Proteomes" id="UP000279446">
    <property type="component" value="Unassembled WGS sequence"/>
</dbReference>
<keyword evidence="2" id="KW-1185">Reference proteome</keyword>
<sequence length="121" mass="13784">MIDIEFNKGVATVPLTLFTDGIHNLTFRLVGIDLVGLLNIEVKLNGEQSDASEPVREQSLETNSAVEEDVNIIPDQNRNNVKDKLFEEELVVNALLSSFKMSIYQYPTYMNYQGKFDLHLY</sequence>
<dbReference type="AlphaFoldDB" id="A0A433XVC0"/>